<gene>
    <name evidence="2" type="ORF">SAMN02745664_1381</name>
</gene>
<proteinExistence type="predicted"/>
<feature type="region of interest" description="Disordered" evidence="1">
    <location>
        <begin position="38"/>
        <end position="57"/>
    </location>
</feature>
<evidence type="ECO:0000256" key="1">
    <source>
        <dbReference type="SAM" id="MobiDB-lite"/>
    </source>
</evidence>
<keyword evidence="3" id="KW-1185">Reference proteome</keyword>
<accession>A0A1N7GCU2</accession>
<feature type="non-terminal residue" evidence="2">
    <location>
        <position position="57"/>
    </location>
</feature>
<dbReference type="AlphaFoldDB" id="A0A1N7GCU2"/>
<organism evidence="2 3">
    <name type="scientific">Moraxella cuniculi DSM 21768</name>
    <dbReference type="NCBI Taxonomy" id="1122245"/>
    <lineage>
        <taxon>Bacteria</taxon>
        <taxon>Pseudomonadati</taxon>
        <taxon>Pseudomonadota</taxon>
        <taxon>Gammaproteobacteria</taxon>
        <taxon>Moraxellales</taxon>
        <taxon>Moraxellaceae</taxon>
        <taxon>Moraxella</taxon>
    </lineage>
</organism>
<feature type="region of interest" description="Disordered" evidence="1">
    <location>
        <begin position="1"/>
        <end position="28"/>
    </location>
</feature>
<dbReference type="EMBL" id="FTNU01000038">
    <property type="protein sequence ID" value="SIS10368.1"/>
    <property type="molecule type" value="Genomic_DNA"/>
</dbReference>
<sequence length="57" mass="6739">MHPLFFKKSITTKDQDGHTHTQEIRHSQTNELHQEVLRQHGQSKTNQSHHTAFDYDS</sequence>
<feature type="compositionally biased region" description="Basic and acidic residues" evidence="1">
    <location>
        <begin position="11"/>
        <end position="28"/>
    </location>
</feature>
<dbReference type="Proteomes" id="UP000187495">
    <property type="component" value="Unassembled WGS sequence"/>
</dbReference>
<evidence type="ECO:0000313" key="2">
    <source>
        <dbReference type="EMBL" id="SIS10368.1"/>
    </source>
</evidence>
<dbReference type="STRING" id="34061.B0189_02030"/>
<protein>
    <submittedName>
        <fullName evidence="2">Uncharacterized protein</fullName>
    </submittedName>
</protein>
<evidence type="ECO:0000313" key="3">
    <source>
        <dbReference type="Proteomes" id="UP000187495"/>
    </source>
</evidence>
<name>A0A1N7GCU2_9GAMM</name>
<reference evidence="3" key="1">
    <citation type="submission" date="2017-01" db="EMBL/GenBank/DDBJ databases">
        <authorList>
            <person name="Varghese N."/>
            <person name="Submissions S."/>
        </authorList>
    </citation>
    <scope>NUCLEOTIDE SEQUENCE [LARGE SCALE GENOMIC DNA]</scope>
    <source>
        <strain evidence="3">DSM 21768</strain>
    </source>
</reference>
<feature type="compositionally biased region" description="Polar residues" evidence="1">
    <location>
        <begin position="40"/>
        <end position="50"/>
    </location>
</feature>